<evidence type="ECO:0000256" key="2">
    <source>
        <dbReference type="SAM" id="Phobius"/>
    </source>
</evidence>
<comment type="caution">
    <text evidence="4">The sequence shown here is derived from an EMBL/GenBank/DDBJ whole genome shotgun (WGS) entry which is preliminary data.</text>
</comment>
<name>A0A2H0ZJ81_CANAR</name>
<dbReference type="VEuPathDB" id="FungiDB:CJI96_0005186"/>
<dbReference type="VEuPathDB" id="FungiDB:CJI97_004221"/>
<dbReference type="InterPro" id="IPR002208">
    <property type="entry name" value="SecY/SEC61-alpha"/>
</dbReference>
<gene>
    <name evidence="4" type="ORF">B9J08_004157</name>
    <name evidence="3" type="ORF">B9J08_04911</name>
</gene>
<keyword evidence="2" id="KW-0812">Transmembrane</keyword>
<reference evidence="4" key="2">
    <citation type="submission" date="2017-11" db="EMBL/GenBank/DDBJ databases">
        <title>Candida auris genome assembly and annotation.</title>
        <authorList>
            <person name="Munoz J.F."/>
            <person name="Gade L.G."/>
            <person name="Chow N.A."/>
            <person name="Litvintseva A.P."/>
            <person name="Loparev V.N."/>
            <person name="Cuomo C.A."/>
        </authorList>
    </citation>
    <scope>NUCLEOTIDE SEQUENCE</scope>
    <source>
        <strain evidence="4">B8441</strain>
    </source>
</reference>
<sequence length="494" mass="52970">MSFRLLDLAKFLTALVPEIELPDENVSLDEKVVYTIGSGIIFVLTQLPVYSLVKDASQQMADPFSTLRPLFAMEQGTLLELGLLPIVASGFIWQLAAGTRKLKVNFNYSLDRELFQTAQKVTAIVFSAVFSLLLLFSGYYDKVIKGYNPEEPTSSPYGAYVLIFLQTVGTSFFLTLMAEVLDKGYGFGSGVLCFIALHSAAGLVRDLAGFEMVSAAPGEEPQTYGVLSTLFKTLITLDFTAIKDSLIGLFFRPNFPTLGSILVVLVAGLATIYLQNFRMEIPIRSSRARGSANVYPLRLFYTGALPVLFAYSVLASAQIALYFASVFVAPFNPLVSSILGTYAESGKVVDGIAFYLTAPSSLAESAFSPIRAVVFSALVVVLSITFARTWAFTSGSAPKDIAKQFKDQSIVIAGKRDASVAKELNKVVTSAATTGAALLSALALSGELLGSSGKTVSVVVGICSAFAVLEDFMMEWQQGGGSNSQLVNALASYQ</sequence>
<feature type="transmembrane region" description="Helical" evidence="2">
    <location>
        <begin position="370"/>
        <end position="391"/>
    </location>
</feature>
<reference evidence="3 5" key="3">
    <citation type="journal article" date="2018" name="Nat. Commun.">
        <title>Genomic insights into multidrug-resistance, mating and virulence in Candida auris and related emerging species.</title>
        <authorList>
            <person name="Munoz J.F."/>
            <person name="Gade L."/>
            <person name="Chow N.A."/>
            <person name="Loparev V.N."/>
            <person name="Juieng P."/>
            <person name="Berkow E.L."/>
            <person name="Farrer R.A."/>
            <person name="Litvintseva A.P."/>
            <person name="Cuomo C.A."/>
        </authorList>
    </citation>
    <scope>GENOME REANNOTATION</scope>
    <source>
        <strain evidence="3 5">B8441</strain>
    </source>
</reference>
<dbReference type="GO" id="GO:0016020">
    <property type="term" value="C:membrane"/>
    <property type="evidence" value="ECO:0007669"/>
    <property type="project" value="InterPro"/>
</dbReference>
<dbReference type="VEuPathDB" id="FungiDB:CJJ09_005261"/>
<dbReference type="GO" id="GO:0015031">
    <property type="term" value="P:protein transport"/>
    <property type="evidence" value="ECO:0007669"/>
    <property type="project" value="InterPro"/>
</dbReference>
<feature type="transmembrane region" description="Helical" evidence="2">
    <location>
        <begin position="117"/>
        <end position="136"/>
    </location>
</feature>
<feature type="transmembrane region" description="Helical" evidence="2">
    <location>
        <begin position="157"/>
        <end position="178"/>
    </location>
</feature>
<dbReference type="VEuPathDB" id="FungiDB:QG37_04133"/>
<dbReference type="AlphaFoldDB" id="A0A2H0ZJ81"/>
<keyword evidence="5" id="KW-1185">Reference proteome</keyword>
<dbReference type="Proteomes" id="UP000230249">
    <property type="component" value="Unassembled WGS sequence"/>
</dbReference>
<dbReference type="EMBL" id="PEKT03000006">
    <property type="protein sequence ID" value="KAK8438562.1"/>
    <property type="molecule type" value="Genomic_DNA"/>
</dbReference>
<evidence type="ECO:0000256" key="1">
    <source>
        <dbReference type="RuleBase" id="RU004349"/>
    </source>
</evidence>
<feature type="transmembrane region" description="Helical" evidence="2">
    <location>
        <begin position="78"/>
        <end position="97"/>
    </location>
</feature>
<reference evidence="4 5" key="1">
    <citation type="journal article" date="2017" name="Clin. Infect. Dis.">
        <title>Simultaneous emergence of multidrug-resistant Candida auris on 3 continents confirmed by whole-genome sequencing and epidemiological analyses.</title>
        <authorList>
            <person name="Lockhart S.R."/>
            <person name="Etienne K.A."/>
            <person name="Vallabhaneni S."/>
            <person name="Farooqi J."/>
            <person name="Chowdhary A."/>
            <person name="Govender N.P."/>
            <person name="Colombo A.L."/>
            <person name="Calvo B."/>
            <person name="Cuomo C.A."/>
            <person name="Desjardins C.A."/>
            <person name="Berkow E.L."/>
            <person name="Castanheira M."/>
            <person name="Magobo R.E."/>
            <person name="Jabeen K."/>
            <person name="Asghar R.J."/>
            <person name="Meis J.F."/>
            <person name="Jackson B."/>
            <person name="Chiller T."/>
            <person name="Litvintseva A.P."/>
        </authorList>
    </citation>
    <scope>NUCLEOTIDE SEQUENCE [LARGE SCALE GENOMIC DNA]</scope>
    <source>
        <strain evidence="4 5">B8441</strain>
    </source>
</reference>
<comment type="similarity">
    <text evidence="1">Belongs to the SecY/SEC61-alpha family.</text>
</comment>
<dbReference type="EMBL" id="PEKT02000008">
    <property type="protein sequence ID" value="PIS50342.1"/>
    <property type="molecule type" value="Genomic_DNA"/>
</dbReference>
<protein>
    <submittedName>
        <fullName evidence="4">Uncharacterized protein</fullName>
    </submittedName>
</protein>
<organism evidence="4">
    <name type="scientific">Candidozyma auris</name>
    <name type="common">Yeast</name>
    <name type="synonym">Candida auris</name>
    <dbReference type="NCBI Taxonomy" id="498019"/>
    <lineage>
        <taxon>Eukaryota</taxon>
        <taxon>Fungi</taxon>
        <taxon>Dikarya</taxon>
        <taxon>Ascomycota</taxon>
        <taxon>Saccharomycotina</taxon>
        <taxon>Pichiomycetes</taxon>
        <taxon>Metschnikowiaceae</taxon>
        <taxon>Candidozyma</taxon>
    </lineage>
</organism>
<keyword evidence="2" id="KW-0472">Membrane</keyword>
<evidence type="ECO:0000313" key="5">
    <source>
        <dbReference type="Proteomes" id="UP000230249"/>
    </source>
</evidence>
<accession>A0A5Q7YNP7</accession>
<dbReference type="STRING" id="498019.A0A2H0ZJ81"/>
<feature type="transmembrane region" description="Helical" evidence="2">
    <location>
        <begin position="254"/>
        <end position="274"/>
    </location>
</feature>
<dbReference type="VEuPathDB" id="FungiDB:B9J08_004157"/>
<dbReference type="SUPFAM" id="SSF103491">
    <property type="entry name" value="Preprotein translocase SecY subunit"/>
    <property type="match status" value="1"/>
</dbReference>
<feature type="transmembrane region" description="Helical" evidence="2">
    <location>
        <begin position="184"/>
        <end position="204"/>
    </location>
</feature>
<dbReference type="PIRSF" id="PIRSF004557">
    <property type="entry name" value="SecY"/>
    <property type="match status" value="1"/>
</dbReference>
<dbReference type="InterPro" id="IPR023201">
    <property type="entry name" value="SecY_dom_sf"/>
</dbReference>
<evidence type="ECO:0000313" key="3">
    <source>
        <dbReference type="EMBL" id="KAK8438562.1"/>
    </source>
</evidence>
<evidence type="ECO:0000313" key="4">
    <source>
        <dbReference type="EMBL" id="PIS50342.1"/>
    </source>
</evidence>
<dbReference type="OMA" id="QAYCHIK"/>
<feature type="transmembrane region" description="Helical" evidence="2">
    <location>
        <begin position="295"/>
        <end position="324"/>
    </location>
</feature>
<dbReference type="VEuPathDB" id="FungiDB:CJJ07_002453"/>
<reference evidence="3" key="4">
    <citation type="submission" date="2024-03" db="EMBL/GenBank/DDBJ databases">
        <title>Improved genome assembly of Candida auris strain B8441 and annotation of B11205.</title>
        <authorList>
            <person name="Cauldron N.C."/>
            <person name="Shea T."/>
            <person name="Cuomo C.A."/>
        </authorList>
    </citation>
    <scope>NUCLEOTIDE SEQUENCE</scope>
    <source>
        <strain evidence="3">B8441</strain>
    </source>
</reference>
<proteinExistence type="inferred from homology"/>
<accession>A0A2H0ZJ81</accession>
<dbReference type="Pfam" id="PF00344">
    <property type="entry name" value="SecY"/>
    <property type="match status" value="1"/>
</dbReference>
<dbReference type="PANTHER" id="PTHR10906">
    <property type="entry name" value="SECY/SEC61-ALPHA FAMILY MEMBER"/>
    <property type="match status" value="1"/>
</dbReference>
<dbReference type="Gene3D" id="1.10.3370.10">
    <property type="entry name" value="SecY subunit domain"/>
    <property type="match status" value="1"/>
</dbReference>
<keyword evidence="2" id="KW-1133">Transmembrane helix</keyword>